<name>A0ABR3JAW5_9AGAR</name>
<sequence length="138" mass="15645">MTRNPFVRDSKVVDSSKRPLDDQTLVEGRYLHVAPVHLPPTLGEPSTFQKQEALVVVNVVDHENCHLKWTSIVGASFLLKAERWQSLSLDESGKTKYESFEVFSGILAHIVKFFMQDKLNQGFAAMAQALKKRTEKET</sequence>
<dbReference type="EMBL" id="JASNQZ010000010">
    <property type="protein sequence ID" value="KAL0952436.1"/>
    <property type="molecule type" value="Genomic_DNA"/>
</dbReference>
<keyword evidence="2" id="KW-1185">Reference proteome</keyword>
<organism evidence="1 2">
    <name type="scientific">Hohenbuehelia grisea</name>
    <dbReference type="NCBI Taxonomy" id="104357"/>
    <lineage>
        <taxon>Eukaryota</taxon>
        <taxon>Fungi</taxon>
        <taxon>Dikarya</taxon>
        <taxon>Basidiomycota</taxon>
        <taxon>Agaricomycotina</taxon>
        <taxon>Agaricomycetes</taxon>
        <taxon>Agaricomycetidae</taxon>
        <taxon>Agaricales</taxon>
        <taxon>Pleurotineae</taxon>
        <taxon>Pleurotaceae</taxon>
        <taxon>Hohenbuehelia</taxon>
    </lineage>
</organism>
<evidence type="ECO:0000313" key="2">
    <source>
        <dbReference type="Proteomes" id="UP001556367"/>
    </source>
</evidence>
<gene>
    <name evidence="1" type="ORF">HGRIS_006708</name>
</gene>
<reference evidence="2" key="1">
    <citation type="submission" date="2024-06" db="EMBL/GenBank/DDBJ databases">
        <title>Multi-omics analyses provide insights into the biosynthesis of the anticancer antibiotic pleurotin in Hohenbuehelia grisea.</title>
        <authorList>
            <person name="Weaver J.A."/>
            <person name="Alberti F."/>
        </authorList>
    </citation>
    <scope>NUCLEOTIDE SEQUENCE [LARGE SCALE GENOMIC DNA]</scope>
    <source>
        <strain evidence="2">T-177</strain>
    </source>
</reference>
<dbReference type="Proteomes" id="UP001556367">
    <property type="component" value="Unassembled WGS sequence"/>
</dbReference>
<evidence type="ECO:0000313" key="1">
    <source>
        <dbReference type="EMBL" id="KAL0952436.1"/>
    </source>
</evidence>
<comment type="caution">
    <text evidence="1">The sequence shown here is derived from an EMBL/GenBank/DDBJ whole genome shotgun (WGS) entry which is preliminary data.</text>
</comment>
<accession>A0ABR3JAW5</accession>
<protein>
    <submittedName>
        <fullName evidence="1">Uncharacterized protein</fullName>
    </submittedName>
</protein>
<proteinExistence type="predicted"/>